<dbReference type="PROSITE" id="PS51257">
    <property type="entry name" value="PROKAR_LIPOPROTEIN"/>
    <property type="match status" value="1"/>
</dbReference>
<name>A0A9D1FD64_9FIRM</name>
<comment type="caution">
    <text evidence="2">The sequence shown here is derived from an EMBL/GenBank/DDBJ whole genome shotgun (WGS) entry which is preliminary data.</text>
</comment>
<gene>
    <name evidence="2" type="ORF">IAC18_04735</name>
</gene>
<sequence length="168" mass="18032">MKKILALILGAVMCMSLLAACGEAEEPALSGAELAEHYKEAITAGRSDADNADRPIYITGEEEEMGSIVWDLLGLKAEDLDAYALSVSLMNTQAYCVGLFKPVEGREEAVTSALQTYVEGTQKSFEFYLPDQGEIANNAILKTLDDGTVMLVMSEGWDEVAEGITAAL</sequence>
<keyword evidence="1" id="KW-0732">Signal</keyword>
<dbReference type="InterPro" id="IPR025648">
    <property type="entry name" value="DUF4358"/>
</dbReference>
<organism evidence="2 3">
    <name type="scientific">Candidatus Scatomorpha merdipullorum</name>
    <dbReference type="NCBI Taxonomy" id="2840927"/>
    <lineage>
        <taxon>Bacteria</taxon>
        <taxon>Bacillati</taxon>
        <taxon>Bacillota</taxon>
        <taxon>Clostridia</taxon>
        <taxon>Eubacteriales</taxon>
        <taxon>Candidatus Scatomorpha</taxon>
    </lineage>
</organism>
<accession>A0A9D1FD64</accession>
<feature type="chain" id="PRO_5038995060" evidence="1">
    <location>
        <begin position="20"/>
        <end position="168"/>
    </location>
</feature>
<reference evidence="2" key="1">
    <citation type="submission" date="2020-10" db="EMBL/GenBank/DDBJ databases">
        <authorList>
            <person name="Gilroy R."/>
        </authorList>
    </citation>
    <scope>NUCLEOTIDE SEQUENCE</scope>
    <source>
        <strain evidence="2">ChiHjej10B9-9673</strain>
    </source>
</reference>
<dbReference type="Proteomes" id="UP000824001">
    <property type="component" value="Unassembled WGS sequence"/>
</dbReference>
<reference evidence="2" key="2">
    <citation type="journal article" date="2021" name="PeerJ">
        <title>Extensive microbial diversity within the chicken gut microbiome revealed by metagenomics and culture.</title>
        <authorList>
            <person name="Gilroy R."/>
            <person name="Ravi A."/>
            <person name="Getino M."/>
            <person name="Pursley I."/>
            <person name="Horton D.L."/>
            <person name="Alikhan N.F."/>
            <person name="Baker D."/>
            <person name="Gharbi K."/>
            <person name="Hall N."/>
            <person name="Watson M."/>
            <person name="Adriaenssens E.M."/>
            <person name="Foster-Nyarko E."/>
            <person name="Jarju S."/>
            <person name="Secka A."/>
            <person name="Antonio M."/>
            <person name="Oren A."/>
            <person name="Chaudhuri R.R."/>
            <person name="La Ragione R."/>
            <person name="Hildebrand F."/>
            <person name="Pallen M.J."/>
        </authorList>
    </citation>
    <scope>NUCLEOTIDE SEQUENCE</scope>
    <source>
        <strain evidence="2">ChiHjej10B9-9673</strain>
    </source>
</reference>
<dbReference type="AlphaFoldDB" id="A0A9D1FD64"/>
<dbReference type="EMBL" id="DVJK01000133">
    <property type="protein sequence ID" value="HIS66852.1"/>
    <property type="molecule type" value="Genomic_DNA"/>
</dbReference>
<protein>
    <submittedName>
        <fullName evidence="2">DUF4358 domain-containing protein</fullName>
    </submittedName>
</protein>
<proteinExistence type="predicted"/>
<evidence type="ECO:0000313" key="2">
    <source>
        <dbReference type="EMBL" id="HIS66852.1"/>
    </source>
</evidence>
<evidence type="ECO:0000313" key="3">
    <source>
        <dbReference type="Proteomes" id="UP000824001"/>
    </source>
</evidence>
<feature type="signal peptide" evidence="1">
    <location>
        <begin position="1"/>
        <end position="19"/>
    </location>
</feature>
<dbReference type="Pfam" id="PF14270">
    <property type="entry name" value="DUF4358"/>
    <property type="match status" value="1"/>
</dbReference>
<evidence type="ECO:0000256" key="1">
    <source>
        <dbReference type="SAM" id="SignalP"/>
    </source>
</evidence>